<proteinExistence type="inferred from homology"/>
<comment type="caution">
    <text evidence="3">The sequence shown here is derived from an EMBL/GenBank/DDBJ whole genome shotgun (WGS) entry which is preliminary data.</text>
</comment>
<keyword evidence="2" id="KW-0560">Oxidoreductase</keyword>
<evidence type="ECO:0000256" key="1">
    <source>
        <dbReference type="ARBA" id="ARBA00006484"/>
    </source>
</evidence>
<dbReference type="InterPro" id="IPR002347">
    <property type="entry name" value="SDR_fam"/>
</dbReference>
<dbReference type="Proteomes" id="UP001287356">
    <property type="component" value="Unassembled WGS sequence"/>
</dbReference>
<dbReference type="AlphaFoldDB" id="A0AAE0JUH4"/>
<evidence type="ECO:0000313" key="3">
    <source>
        <dbReference type="EMBL" id="KAK3362074.1"/>
    </source>
</evidence>
<dbReference type="GO" id="GO:0016614">
    <property type="term" value="F:oxidoreductase activity, acting on CH-OH group of donors"/>
    <property type="evidence" value="ECO:0007669"/>
    <property type="project" value="UniProtKB-ARBA"/>
</dbReference>
<organism evidence="3 4">
    <name type="scientific">Lasiosphaeria ovina</name>
    <dbReference type="NCBI Taxonomy" id="92902"/>
    <lineage>
        <taxon>Eukaryota</taxon>
        <taxon>Fungi</taxon>
        <taxon>Dikarya</taxon>
        <taxon>Ascomycota</taxon>
        <taxon>Pezizomycotina</taxon>
        <taxon>Sordariomycetes</taxon>
        <taxon>Sordariomycetidae</taxon>
        <taxon>Sordariales</taxon>
        <taxon>Lasiosphaeriaceae</taxon>
        <taxon>Lasiosphaeria</taxon>
    </lineage>
</organism>
<dbReference type="PANTHER" id="PTHR48107:SF26">
    <property type="entry name" value="OXIDOREDUCTASE, SHORT-CHAIN DEHYDROGENASE_REDUCTASE FAMILY (AFU_ORTHOLOGUE AFUA_4G05870)"/>
    <property type="match status" value="1"/>
</dbReference>
<dbReference type="EMBL" id="JAULSN010000010">
    <property type="protein sequence ID" value="KAK3362074.1"/>
    <property type="molecule type" value="Genomic_DNA"/>
</dbReference>
<dbReference type="InterPro" id="IPR036291">
    <property type="entry name" value="NAD(P)-bd_dom_sf"/>
</dbReference>
<sequence>MAVAGHKIPRRVEQHGRKCYLFPTDTTGRENCRKVVDEAVEVFGGHIDILFNNAAFQTMVEDIKNLGEDQWLHTFNTNIHPIFYLSKYALKRGSVIINNASINAYTGRPDLLDYTSTKGTIVGKGILVNAVAPEPVWTPLIPATMTNDAQKYEIATCVVFLAAADSSCISGQTIHCNGGTIVSG</sequence>
<evidence type="ECO:0000313" key="4">
    <source>
        <dbReference type="Proteomes" id="UP001287356"/>
    </source>
</evidence>
<dbReference type="PANTHER" id="PTHR48107">
    <property type="entry name" value="NADPH-DEPENDENT ALDEHYDE REDUCTASE-LIKE PROTEIN, CHLOROPLASTIC-RELATED"/>
    <property type="match status" value="1"/>
</dbReference>
<reference evidence="3" key="2">
    <citation type="submission" date="2023-06" db="EMBL/GenBank/DDBJ databases">
        <authorList>
            <consortium name="Lawrence Berkeley National Laboratory"/>
            <person name="Haridas S."/>
            <person name="Hensen N."/>
            <person name="Bonometti L."/>
            <person name="Westerberg I."/>
            <person name="Brannstrom I.O."/>
            <person name="Guillou S."/>
            <person name="Cros-Aarteil S."/>
            <person name="Calhoun S."/>
            <person name="Kuo A."/>
            <person name="Mondo S."/>
            <person name="Pangilinan J."/>
            <person name="Riley R."/>
            <person name="Labutti K."/>
            <person name="Andreopoulos B."/>
            <person name="Lipzen A."/>
            <person name="Chen C."/>
            <person name="Yanf M."/>
            <person name="Daum C."/>
            <person name="Ng V."/>
            <person name="Clum A."/>
            <person name="Steindorff A."/>
            <person name="Ohm R."/>
            <person name="Martin F."/>
            <person name="Silar P."/>
            <person name="Natvig D."/>
            <person name="Lalanne C."/>
            <person name="Gautier V."/>
            <person name="Ament-Velasquez S.L."/>
            <person name="Kruys A."/>
            <person name="Hutchinson M.I."/>
            <person name="Powell A.J."/>
            <person name="Barry K."/>
            <person name="Miller A.N."/>
            <person name="Grigoriev I.V."/>
            <person name="Debuchy R."/>
            <person name="Gladieux P."/>
            <person name="Thoren M.H."/>
            <person name="Johannesson H."/>
        </authorList>
    </citation>
    <scope>NUCLEOTIDE SEQUENCE</scope>
    <source>
        <strain evidence="3">CBS 958.72</strain>
    </source>
</reference>
<dbReference type="Gene3D" id="3.40.50.720">
    <property type="entry name" value="NAD(P)-binding Rossmann-like Domain"/>
    <property type="match status" value="1"/>
</dbReference>
<protein>
    <submittedName>
        <fullName evidence="3">Oxidoreductase</fullName>
    </submittedName>
</protein>
<dbReference type="Pfam" id="PF13561">
    <property type="entry name" value="adh_short_C2"/>
    <property type="match status" value="1"/>
</dbReference>
<evidence type="ECO:0000256" key="2">
    <source>
        <dbReference type="ARBA" id="ARBA00023002"/>
    </source>
</evidence>
<accession>A0AAE0JUH4</accession>
<reference evidence="3" key="1">
    <citation type="journal article" date="2023" name="Mol. Phylogenet. Evol.">
        <title>Genome-scale phylogeny and comparative genomics of the fungal order Sordariales.</title>
        <authorList>
            <person name="Hensen N."/>
            <person name="Bonometti L."/>
            <person name="Westerberg I."/>
            <person name="Brannstrom I.O."/>
            <person name="Guillou S."/>
            <person name="Cros-Aarteil S."/>
            <person name="Calhoun S."/>
            <person name="Haridas S."/>
            <person name="Kuo A."/>
            <person name="Mondo S."/>
            <person name="Pangilinan J."/>
            <person name="Riley R."/>
            <person name="LaButti K."/>
            <person name="Andreopoulos B."/>
            <person name="Lipzen A."/>
            <person name="Chen C."/>
            <person name="Yan M."/>
            <person name="Daum C."/>
            <person name="Ng V."/>
            <person name="Clum A."/>
            <person name="Steindorff A."/>
            <person name="Ohm R.A."/>
            <person name="Martin F."/>
            <person name="Silar P."/>
            <person name="Natvig D.O."/>
            <person name="Lalanne C."/>
            <person name="Gautier V."/>
            <person name="Ament-Velasquez S.L."/>
            <person name="Kruys A."/>
            <person name="Hutchinson M.I."/>
            <person name="Powell A.J."/>
            <person name="Barry K."/>
            <person name="Miller A.N."/>
            <person name="Grigoriev I.V."/>
            <person name="Debuchy R."/>
            <person name="Gladieux P."/>
            <person name="Hiltunen Thoren M."/>
            <person name="Johannesson H."/>
        </authorList>
    </citation>
    <scope>NUCLEOTIDE SEQUENCE</scope>
    <source>
        <strain evidence="3">CBS 958.72</strain>
    </source>
</reference>
<name>A0AAE0JUH4_9PEZI</name>
<dbReference type="PRINTS" id="PR00081">
    <property type="entry name" value="GDHRDH"/>
</dbReference>
<dbReference type="SUPFAM" id="SSF51735">
    <property type="entry name" value="NAD(P)-binding Rossmann-fold domains"/>
    <property type="match status" value="1"/>
</dbReference>
<keyword evidence="4" id="KW-1185">Reference proteome</keyword>
<comment type="similarity">
    <text evidence="1">Belongs to the short-chain dehydrogenases/reductases (SDR) family.</text>
</comment>
<gene>
    <name evidence="3" type="ORF">B0T24DRAFT_690767</name>
</gene>